<dbReference type="AlphaFoldDB" id="A0A8J7CNR3"/>
<dbReference type="PANTHER" id="PTHR30189">
    <property type="entry name" value="LPS-ASSEMBLY PROTEIN"/>
    <property type="match status" value="1"/>
</dbReference>
<dbReference type="EMBL" id="JACXWA010000109">
    <property type="protein sequence ID" value="MBD3871038.1"/>
    <property type="molecule type" value="Genomic_DNA"/>
</dbReference>
<reference evidence="3 4" key="1">
    <citation type="submission" date="2020-08" db="EMBL/GenBank/DDBJ databases">
        <title>Acidobacteriota in marine sediments use diverse sulfur dissimilation pathways.</title>
        <authorList>
            <person name="Wasmund K."/>
        </authorList>
    </citation>
    <scope>NUCLEOTIDE SEQUENCE [LARGE SCALE GENOMIC DNA]</scope>
    <source>
        <strain evidence="3">MAG AM3-A</strain>
    </source>
</reference>
<dbReference type="InterPro" id="IPR020889">
    <property type="entry name" value="LipoPS_assembly_LptD"/>
</dbReference>
<dbReference type="GO" id="GO:0043165">
    <property type="term" value="P:Gram-negative-bacterium-type cell outer membrane assembly"/>
    <property type="evidence" value="ECO:0007669"/>
    <property type="project" value="InterPro"/>
</dbReference>
<evidence type="ECO:0000256" key="1">
    <source>
        <dbReference type="SAM" id="SignalP"/>
    </source>
</evidence>
<feature type="signal peptide" evidence="1">
    <location>
        <begin position="1"/>
        <end position="31"/>
    </location>
</feature>
<feature type="domain" description="LPS-assembly protein LptD central" evidence="2">
    <location>
        <begin position="176"/>
        <end position="363"/>
    </location>
</feature>
<dbReference type="InterPro" id="IPR045659">
    <property type="entry name" value="LptD_2"/>
</dbReference>
<dbReference type="GO" id="GO:0009279">
    <property type="term" value="C:cell outer membrane"/>
    <property type="evidence" value="ECO:0007669"/>
    <property type="project" value="InterPro"/>
</dbReference>
<dbReference type="InterPro" id="IPR050218">
    <property type="entry name" value="LptD"/>
</dbReference>
<dbReference type="PANTHER" id="PTHR30189:SF1">
    <property type="entry name" value="LPS-ASSEMBLY PROTEIN LPTD"/>
    <property type="match status" value="1"/>
</dbReference>
<dbReference type="Pfam" id="PF19838">
    <property type="entry name" value="LptD_2"/>
    <property type="match status" value="1"/>
</dbReference>
<comment type="caution">
    <text evidence="3">The sequence shown here is derived from an EMBL/GenBank/DDBJ whole genome shotgun (WGS) entry which is preliminary data.</text>
</comment>
<evidence type="ECO:0000313" key="3">
    <source>
        <dbReference type="EMBL" id="MBD3871038.1"/>
    </source>
</evidence>
<evidence type="ECO:0000313" key="4">
    <source>
        <dbReference type="Proteomes" id="UP000598633"/>
    </source>
</evidence>
<gene>
    <name evidence="3" type="ORF">IFJ97_06725</name>
</gene>
<dbReference type="Proteomes" id="UP000598633">
    <property type="component" value="Unassembled WGS sequence"/>
</dbReference>
<keyword evidence="1" id="KW-0732">Signal</keyword>
<proteinExistence type="inferred from homology"/>
<protein>
    <submittedName>
        <fullName evidence="3">LPS-assembly protein LptD</fullName>
    </submittedName>
</protein>
<dbReference type="GO" id="GO:0015920">
    <property type="term" value="P:lipopolysaccharide transport"/>
    <property type="evidence" value="ECO:0007669"/>
    <property type="project" value="InterPro"/>
</dbReference>
<dbReference type="HAMAP" id="MF_01411">
    <property type="entry name" value="LPS_assembly_LptD"/>
    <property type="match status" value="1"/>
</dbReference>
<organism evidence="3 4">
    <name type="scientific">Candidatus Sulfomarinibacter kjeldsenii</name>
    <dbReference type="NCBI Taxonomy" id="2885994"/>
    <lineage>
        <taxon>Bacteria</taxon>
        <taxon>Pseudomonadati</taxon>
        <taxon>Acidobacteriota</taxon>
        <taxon>Thermoanaerobaculia</taxon>
        <taxon>Thermoanaerobaculales</taxon>
        <taxon>Candidatus Sulfomarinibacteraceae</taxon>
        <taxon>Candidatus Sulfomarinibacter</taxon>
    </lineage>
</organism>
<name>A0A8J7CNR3_9BACT</name>
<dbReference type="GO" id="GO:1990351">
    <property type="term" value="C:transporter complex"/>
    <property type="evidence" value="ECO:0007669"/>
    <property type="project" value="TreeGrafter"/>
</dbReference>
<feature type="chain" id="PRO_5035326694" evidence="1">
    <location>
        <begin position="32"/>
        <end position="709"/>
    </location>
</feature>
<accession>A0A8J7CNR3</accession>
<sequence length="709" mass="79507">MTHPNPTFSSAGWRVTLIALALVGLSSFVSAADEEERVVLLAETQLGTAEGWHGEGEVQIVYQDIDIRCDTADWNRATGEVIARGNVILDRGPSRFTADEARFNIQTKTGTFFNATAFIDPMYTFTGREIEKLDETHYRIDRATFTTCATDGKPPWSFHVRKAKVEQEGLGRFSSSAMKIRGVPVFYMPYMVWPIKQERAAGLLFPRLGYSNTRGFNFGLPLYIPIGRSYDTTIFADYYAKGYFGLGNSWRWAPVTGAQGDFNAYAIWDRENEEAQWKVFGRHAQEDFLGFRLLAQIENMSDIDFWQEFDRSFAANTRRDLYSFAFLTRSFGPYSLNLRADHRQTFLTTQEVILSQLPEVEVRSGSTSIGGSPVYLNLISSLNYFQADRGNDLVGDYGRADLFPQFSYTLPGPPWISVTPRVGGRFTYYTDQYTEDRREFAGEPINRIYATGAVDIVGPSLSKVFNGGFGGYSKIKHLIEPRFEYRYLTTTTDVTRIPVFDEVDSTPQDANLVNFVLANRLLGRAGDGVGTRELGSLELIQAYSFDAPLHRGDGVNTSQLGPLGMALRLTPSQGTGFDARLSYDLLFKNLRSTSLAASLMRPLGMLNLTWYESYNSRTGDRFSSQLRSLVAFRKAGFPLDASFQIAYDIANDSLGDQRYKVNYQGSCWNISAQYRDTRIGAFPTREILVVIGLRGVGALPEIKSSLGGY</sequence>
<evidence type="ECO:0000259" key="2">
    <source>
        <dbReference type="Pfam" id="PF19838"/>
    </source>
</evidence>
<dbReference type="Gene3D" id="2.60.450.10">
    <property type="entry name" value="Lipopolysaccharide (LPS) transport protein A like domain"/>
    <property type="match status" value="1"/>
</dbReference>